<keyword evidence="2" id="KW-1185">Reference proteome</keyword>
<dbReference type="Proteomes" id="UP000190961">
    <property type="component" value="Unassembled WGS sequence"/>
</dbReference>
<protein>
    <submittedName>
        <fullName evidence="1">Uncharacterized protein</fullName>
    </submittedName>
</protein>
<organism evidence="1 2">
    <name type="scientific">Ohtaekwangia koreensis</name>
    <dbReference type="NCBI Taxonomy" id="688867"/>
    <lineage>
        <taxon>Bacteria</taxon>
        <taxon>Pseudomonadati</taxon>
        <taxon>Bacteroidota</taxon>
        <taxon>Cytophagia</taxon>
        <taxon>Cytophagales</taxon>
        <taxon>Fulvivirgaceae</taxon>
        <taxon>Ohtaekwangia</taxon>
    </lineage>
</organism>
<name>A0A1T5J6X1_9BACT</name>
<evidence type="ECO:0000313" key="2">
    <source>
        <dbReference type="Proteomes" id="UP000190961"/>
    </source>
</evidence>
<dbReference type="EMBL" id="FUZU01000001">
    <property type="protein sequence ID" value="SKC47008.1"/>
    <property type="molecule type" value="Genomic_DNA"/>
</dbReference>
<dbReference type="AlphaFoldDB" id="A0A1T5J6X1"/>
<reference evidence="1 2" key="1">
    <citation type="submission" date="2017-02" db="EMBL/GenBank/DDBJ databases">
        <authorList>
            <person name="Peterson S.W."/>
        </authorList>
    </citation>
    <scope>NUCLEOTIDE SEQUENCE [LARGE SCALE GENOMIC DNA]</scope>
    <source>
        <strain evidence="1 2">DSM 25262</strain>
    </source>
</reference>
<evidence type="ECO:0000313" key="1">
    <source>
        <dbReference type="EMBL" id="SKC47008.1"/>
    </source>
</evidence>
<sequence length="103" mass="12404">MKDVDKSIELPPPWYWTDIGLTVQLESEISKTHILYGRTTKTLARRQDNDDVLFLVDNEKFAVVHLTWVLKRLSDDQWPTTQFFDNWDDLYNKRILKDKEEFE</sequence>
<gene>
    <name evidence="1" type="ORF">SAMN05660236_0815</name>
</gene>
<accession>A0A1T5J6X1</accession>
<proteinExistence type="predicted"/>